<evidence type="ECO:0000256" key="2">
    <source>
        <dbReference type="ARBA" id="ARBA00007866"/>
    </source>
</evidence>
<dbReference type="InterPro" id="IPR002429">
    <property type="entry name" value="CcO_II-like_C"/>
</dbReference>
<dbReference type="Pfam" id="PF00116">
    <property type="entry name" value="COX2"/>
    <property type="match status" value="1"/>
</dbReference>
<dbReference type="GO" id="GO:0004129">
    <property type="term" value="F:cytochrome-c oxidase activity"/>
    <property type="evidence" value="ECO:0007669"/>
    <property type="project" value="UniProtKB-EC"/>
</dbReference>
<dbReference type="InterPro" id="IPR036257">
    <property type="entry name" value="Cyt_c_oxidase_su2_TM_sf"/>
</dbReference>
<dbReference type="GO" id="GO:0005886">
    <property type="term" value="C:plasma membrane"/>
    <property type="evidence" value="ECO:0007669"/>
    <property type="project" value="UniProtKB-SubCell"/>
</dbReference>
<evidence type="ECO:0000256" key="3">
    <source>
        <dbReference type="ARBA" id="ARBA00022448"/>
    </source>
</evidence>
<keyword evidence="10 15" id="KW-0186">Copper</keyword>
<dbReference type="GO" id="GO:0042773">
    <property type="term" value="P:ATP synthesis coupled electron transport"/>
    <property type="evidence" value="ECO:0007669"/>
    <property type="project" value="TreeGrafter"/>
</dbReference>
<keyword evidence="5 14" id="KW-0812">Transmembrane</keyword>
<feature type="chain" id="PRO_5026129511" description="Cytochrome c oxidase subunit 2" evidence="18">
    <location>
        <begin position="33"/>
        <end position="371"/>
    </location>
</feature>
<dbReference type="InterPro" id="IPR011759">
    <property type="entry name" value="Cyt_c_oxidase_su2_TM_dom"/>
</dbReference>
<comment type="catalytic activity">
    <reaction evidence="13 15">
        <text>4 Fe(II)-[cytochrome c] + O2 + 8 H(+)(in) = 4 Fe(III)-[cytochrome c] + 2 H2O + 4 H(+)(out)</text>
        <dbReference type="Rhea" id="RHEA:11436"/>
        <dbReference type="Rhea" id="RHEA-COMP:10350"/>
        <dbReference type="Rhea" id="RHEA-COMP:14399"/>
        <dbReference type="ChEBI" id="CHEBI:15377"/>
        <dbReference type="ChEBI" id="CHEBI:15378"/>
        <dbReference type="ChEBI" id="CHEBI:15379"/>
        <dbReference type="ChEBI" id="CHEBI:29033"/>
        <dbReference type="ChEBI" id="CHEBI:29034"/>
        <dbReference type="EC" id="7.1.1.9"/>
    </reaction>
</comment>
<comment type="caution">
    <text evidence="21">The sequence shown here is derived from an EMBL/GenBank/DDBJ whole genome shotgun (WGS) entry which is preliminary data.</text>
</comment>
<evidence type="ECO:0000256" key="12">
    <source>
        <dbReference type="ARBA" id="ARBA00024688"/>
    </source>
</evidence>
<reference evidence="21 22" key="1">
    <citation type="submission" date="2019-12" db="EMBL/GenBank/DDBJ databases">
        <title>Genomic-based taxomic classification of the family Erythrobacteraceae.</title>
        <authorList>
            <person name="Xu L."/>
        </authorList>
    </citation>
    <scope>NUCLEOTIDE SEQUENCE [LARGE SCALE GENOMIC DNA]</scope>
    <source>
        <strain evidence="21 22">MCCC 1K02066</strain>
    </source>
</reference>
<feature type="region of interest" description="Disordered" evidence="16">
    <location>
        <begin position="319"/>
        <end position="371"/>
    </location>
</feature>
<keyword evidence="3 14" id="KW-0813">Transport</keyword>
<dbReference type="InterPro" id="IPR045187">
    <property type="entry name" value="CcO_II"/>
</dbReference>
<feature type="domain" description="Cytochrome oxidase subunit II transmembrane region profile" evidence="20">
    <location>
        <begin position="87"/>
        <end position="183"/>
    </location>
</feature>
<protein>
    <recommendedName>
        <fullName evidence="15">Cytochrome c oxidase subunit 2</fullName>
        <ecNumber evidence="15">7.1.1.9</ecNumber>
    </recommendedName>
</protein>
<proteinExistence type="inferred from homology"/>
<evidence type="ECO:0000256" key="14">
    <source>
        <dbReference type="RuleBase" id="RU000456"/>
    </source>
</evidence>
<evidence type="ECO:0000256" key="5">
    <source>
        <dbReference type="ARBA" id="ARBA00022692"/>
    </source>
</evidence>
<keyword evidence="7" id="KW-1278">Translocase</keyword>
<evidence type="ECO:0000256" key="16">
    <source>
        <dbReference type="SAM" id="MobiDB-lite"/>
    </source>
</evidence>
<evidence type="ECO:0000259" key="19">
    <source>
        <dbReference type="PROSITE" id="PS50857"/>
    </source>
</evidence>
<dbReference type="EMBL" id="WTYK01000003">
    <property type="protein sequence ID" value="MXP41464.1"/>
    <property type="molecule type" value="Genomic_DNA"/>
</dbReference>
<dbReference type="EC" id="7.1.1.9" evidence="15"/>
<evidence type="ECO:0000256" key="8">
    <source>
        <dbReference type="ARBA" id="ARBA00022982"/>
    </source>
</evidence>
<name>A0A6I4UUI2_9SPHN</name>
<feature type="domain" description="Cytochrome oxidase subunit II copper A binding" evidence="19">
    <location>
        <begin position="185"/>
        <end position="319"/>
    </location>
</feature>
<dbReference type="SUPFAM" id="SSF49503">
    <property type="entry name" value="Cupredoxins"/>
    <property type="match status" value="1"/>
</dbReference>
<dbReference type="PROSITE" id="PS50857">
    <property type="entry name" value="COX2_CUA"/>
    <property type="match status" value="1"/>
</dbReference>
<feature type="compositionally biased region" description="Low complexity" evidence="16">
    <location>
        <begin position="326"/>
        <end position="362"/>
    </location>
</feature>
<dbReference type="PANTHER" id="PTHR22888:SF9">
    <property type="entry name" value="CYTOCHROME C OXIDASE SUBUNIT 2"/>
    <property type="match status" value="1"/>
</dbReference>
<dbReference type="NCBIfam" id="TIGR02866">
    <property type="entry name" value="CoxB"/>
    <property type="match status" value="1"/>
</dbReference>
<dbReference type="InterPro" id="IPR034210">
    <property type="entry name" value="CcO_II_C"/>
</dbReference>
<accession>A0A6I4UUI2</accession>
<dbReference type="Gene3D" id="1.10.287.90">
    <property type="match status" value="1"/>
</dbReference>
<dbReference type="PROSITE" id="PS00078">
    <property type="entry name" value="COX2"/>
    <property type="match status" value="1"/>
</dbReference>
<evidence type="ECO:0000256" key="4">
    <source>
        <dbReference type="ARBA" id="ARBA00022660"/>
    </source>
</evidence>
<dbReference type="GO" id="GO:0005507">
    <property type="term" value="F:copper ion binding"/>
    <property type="evidence" value="ECO:0007669"/>
    <property type="project" value="InterPro"/>
</dbReference>
<dbReference type="SUPFAM" id="SSF81464">
    <property type="entry name" value="Cytochrome c oxidase subunit II-like, transmembrane region"/>
    <property type="match status" value="1"/>
</dbReference>
<keyword evidence="4 14" id="KW-0679">Respiratory chain</keyword>
<gene>
    <name evidence="21" type="primary">coxB</name>
    <name evidence="21" type="ORF">GRI75_07385</name>
</gene>
<organism evidence="21 22">
    <name type="scientific">Croceibacterium soli</name>
    <dbReference type="NCBI Taxonomy" id="1739690"/>
    <lineage>
        <taxon>Bacteria</taxon>
        <taxon>Pseudomonadati</taxon>
        <taxon>Pseudomonadota</taxon>
        <taxon>Alphaproteobacteria</taxon>
        <taxon>Sphingomonadales</taxon>
        <taxon>Erythrobacteraceae</taxon>
        <taxon>Croceibacterium</taxon>
    </lineage>
</organism>
<evidence type="ECO:0000256" key="6">
    <source>
        <dbReference type="ARBA" id="ARBA00022723"/>
    </source>
</evidence>
<dbReference type="Proteomes" id="UP000469159">
    <property type="component" value="Unassembled WGS sequence"/>
</dbReference>
<dbReference type="PRINTS" id="PR01166">
    <property type="entry name" value="CYCOXIDASEII"/>
</dbReference>
<evidence type="ECO:0000259" key="20">
    <source>
        <dbReference type="PROSITE" id="PS50999"/>
    </source>
</evidence>
<keyword evidence="11 17" id="KW-0472">Membrane</keyword>
<evidence type="ECO:0000256" key="10">
    <source>
        <dbReference type="ARBA" id="ARBA00023008"/>
    </source>
</evidence>
<feature type="transmembrane region" description="Helical" evidence="17">
    <location>
        <begin position="113"/>
        <end position="134"/>
    </location>
</feature>
<keyword evidence="18" id="KW-0732">Signal</keyword>
<evidence type="ECO:0000256" key="18">
    <source>
        <dbReference type="SAM" id="SignalP"/>
    </source>
</evidence>
<dbReference type="InterPro" id="IPR001505">
    <property type="entry name" value="Copper_CuA"/>
</dbReference>
<evidence type="ECO:0000256" key="17">
    <source>
        <dbReference type="SAM" id="Phobius"/>
    </source>
</evidence>
<evidence type="ECO:0000256" key="15">
    <source>
        <dbReference type="RuleBase" id="RU004024"/>
    </source>
</evidence>
<evidence type="ECO:0000256" key="13">
    <source>
        <dbReference type="ARBA" id="ARBA00047816"/>
    </source>
</evidence>
<evidence type="ECO:0000256" key="11">
    <source>
        <dbReference type="ARBA" id="ARBA00023136"/>
    </source>
</evidence>
<comment type="cofactor">
    <cofactor evidence="15">
        <name>Cu cation</name>
        <dbReference type="ChEBI" id="CHEBI:23378"/>
    </cofactor>
    <text evidence="15">Binds a copper A center.</text>
</comment>
<keyword evidence="9 17" id="KW-1133">Transmembrane helix</keyword>
<dbReference type="PROSITE" id="PS50999">
    <property type="entry name" value="COX2_TM"/>
    <property type="match status" value="1"/>
</dbReference>
<comment type="function">
    <text evidence="12 15">Subunits I and II form the functional core of the enzyme complex. Electrons originating in cytochrome c are transferred via heme a and Cu(A) to the binuclear center formed by heme a3 and Cu(B).</text>
</comment>
<evidence type="ECO:0000256" key="1">
    <source>
        <dbReference type="ARBA" id="ARBA00004141"/>
    </source>
</evidence>
<keyword evidence="8 14" id="KW-0249">Electron transport</keyword>
<dbReference type="InterPro" id="IPR014222">
    <property type="entry name" value="Cyt_c_oxidase_su2"/>
</dbReference>
<sequence length="371" mass="39455">MNFGDIARKRLSFLGILLAALALSAAPQGALAQATGELDAQAENVADPAVPEPATAEPTVTEAAPGADAYTPLGPEWIKGRPTAPSEDMLASISFQEQYSDDGQFALWMHDAILIPMITVTSLLVLGLLLWVIARFNRRRNPVPSKTSHNTLIEIIWTVVPVLILVIIAVPSITLLSRQYKSAPEDALTVKVTGYQWYWGYSYPDNGGFEVISNMLDDEAALSRGEPAQLAVDNRMVVPVGVPIRIQTTGADVIHSFAVPSLWFKIDSVPGRINERVMTINEPGIYYGQCSELCGARHAYMPIAIEAVPMARFNAWLRSQGGTPKGEGAPQGAAPALAPQEPESAVEGAPGAGEAPEAGTPEVTPAAGNPA</sequence>
<keyword evidence="22" id="KW-1185">Reference proteome</keyword>
<comment type="subcellular location">
    <subcellularLocation>
        <location evidence="14">Cell membrane</location>
        <topology evidence="14">Multi-pass membrane protein</topology>
    </subcellularLocation>
    <subcellularLocation>
        <location evidence="1">Membrane</location>
        <topology evidence="1">Multi-pass membrane protein</topology>
    </subcellularLocation>
</comment>
<evidence type="ECO:0000313" key="22">
    <source>
        <dbReference type="Proteomes" id="UP000469159"/>
    </source>
</evidence>
<dbReference type="GO" id="GO:0016491">
    <property type="term" value="F:oxidoreductase activity"/>
    <property type="evidence" value="ECO:0007669"/>
    <property type="project" value="UniProtKB-KW"/>
</dbReference>
<dbReference type="OrthoDB" id="9781261at2"/>
<dbReference type="AlphaFoldDB" id="A0A6I4UUI2"/>
<evidence type="ECO:0000256" key="7">
    <source>
        <dbReference type="ARBA" id="ARBA00022967"/>
    </source>
</evidence>
<comment type="similarity">
    <text evidence="2 14">Belongs to the cytochrome c oxidase subunit 2 family.</text>
</comment>
<evidence type="ECO:0000256" key="9">
    <source>
        <dbReference type="ARBA" id="ARBA00022989"/>
    </source>
</evidence>
<dbReference type="InterPro" id="IPR008972">
    <property type="entry name" value="Cupredoxin"/>
</dbReference>
<feature type="transmembrane region" description="Helical" evidence="17">
    <location>
        <begin position="155"/>
        <end position="176"/>
    </location>
</feature>
<keyword evidence="6 15" id="KW-0479">Metal-binding</keyword>
<keyword evidence="21" id="KW-0560">Oxidoreductase</keyword>
<feature type="signal peptide" evidence="18">
    <location>
        <begin position="1"/>
        <end position="32"/>
    </location>
</feature>
<dbReference type="Gene3D" id="2.60.40.420">
    <property type="entry name" value="Cupredoxins - blue copper proteins"/>
    <property type="match status" value="1"/>
</dbReference>
<dbReference type="Pfam" id="PF02790">
    <property type="entry name" value="COX2_TM"/>
    <property type="match status" value="1"/>
</dbReference>
<dbReference type="CDD" id="cd13912">
    <property type="entry name" value="CcO_II_C"/>
    <property type="match status" value="1"/>
</dbReference>
<dbReference type="PANTHER" id="PTHR22888">
    <property type="entry name" value="CYTOCHROME C OXIDASE, SUBUNIT II"/>
    <property type="match status" value="1"/>
</dbReference>
<evidence type="ECO:0000313" key="21">
    <source>
        <dbReference type="EMBL" id="MXP41464.1"/>
    </source>
</evidence>